<dbReference type="SMR" id="M9PG48"/>
<dbReference type="FlyBase" id="FBgn0261506">
    <property type="gene designation" value="CG42654"/>
</dbReference>
<dbReference type="EMBL" id="AE014296">
    <property type="protein sequence ID" value="AGB94774.1"/>
    <property type="molecule type" value="Genomic_DNA"/>
</dbReference>
<reference evidence="2 4" key="3">
    <citation type="journal article" date="2002" name="Genome Biol.">
        <title>Annotation of the Drosophila melanogaster euchromatic genome: a systematic review.</title>
        <authorList>
            <person name="Misra S."/>
            <person name="Crosby M.A."/>
            <person name="Mungall C.J."/>
            <person name="Matthews B.B."/>
            <person name="Campbell K.S."/>
            <person name="Hradecky P."/>
            <person name="Huang Y."/>
            <person name="Kaminker J.S."/>
            <person name="Millburn G.H."/>
            <person name="Prochnik S.E."/>
            <person name="Smith C.D."/>
            <person name="Tupy J.L."/>
            <person name="Whitfied E.J."/>
            <person name="Bayraktaroglu L."/>
            <person name="Berman B.P."/>
            <person name="Bettencourt B.R."/>
            <person name="Celniker S.E."/>
            <person name="de Grey A.D."/>
            <person name="Drysdale R.A."/>
            <person name="Harris N.L."/>
            <person name="Richter J."/>
            <person name="Russo S."/>
            <person name="Schroeder A.J."/>
            <person name="Shu S.Q."/>
            <person name="Stapleton M."/>
            <person name="Yamada C."/>
            <person name="Ashburner M."/>
            <person name="Gelbart W.M."/>
            <person name="Rubin G.M."/>
            <person name="Lewis S.E."/>
        </authorList>
    </citation>
    <scope>GENOME REANNOTATION</scope>
    <source>
        <strain evidence="4">Berkeley</strain>
    </source>
</reference>
<feature type="transmembrane region" description="Helical" evidence="1">
    <location>
        <begin position="7"/>
        <end position="27"/>
    </location>
</feature>
<keyword evidence="1" id="KW-0812">Transmembrane</keyword>
<reference evidence="2 4" key="1">
    <citation type="journal article" date="2000" name="Science">
        <title>The genome sequence of Drosophila melanogaster.</title>
        <authorList>
            <person name="Adams M.D."/>
            <person name="Celniker S.E."/>
            <person name="Holt R.A."/>
            <person name="Evans C.A."/>
            <person name="Gocayne J.D."/>
            <person name="Amanatides P.G."/>
            <person name="Scherer S.E."/>
            <person name="Li P.W."/>
            <person name="Hoskins R.A."/>
            <person name="Galle R.F."/>
            <person name="George R.A."/>
            <person name="Lewis S.E."/>
            <person name="Richards S."/>
            <person name="Ashburner M."/>
            <person name="Henderson S.N."/>
            <person name="Sutton G.G."/>
            <person name="Wortman J.R."/>
            <person name="Yandell M.D."/>
            <person name="Zhang Q."/>
            <person name="Chen L.X."/>
            <person name="Brandon R.C."/>
            <person name="Rogers Y.H."/>
            <person name="Blazej R.G."/>
            <person name="Champe M."/>
            <person name="Pfeiffer B.D."/>
            <person name="Wan K.H."/>
            <person name="Doyle C."/>
            <person name="Baxter E.G."/>
            <person name="Helt G."/>
            <person name="Nelson C.R."/>
            <person name="Gabor G.L."/>
            <person name="Abril J.F."/>
            <person name="Agbayani A."/>
            <person name="An H.J."/>
            <person name="Andrews-Pfannkoch C."/>
            <person name="Baldwin D."/>
            <person name="Ballew R.M."/>
            <person name="Basu A."/>
            <person name="Baxendale J."/>
            <person name="Bayraktaroglu L."/>
            <person name="Beasley E.M."/>
            <person name="Beeson K.Y."/>
            <person name="Benos P.V."/>
            <person name="Berman B.P."/>
            <person name="Bhandari D."/>
            <person name="Bolshakov S."/>
            <person name="Borkova D."/>
            <person name="Botchan M.R."/>
            <person name="Bouck J."/>
            <person name="Brokstein P."/>
            <person name="Brottier P."/>
            <person name="Burtis K.C."/>
            <person name="Busam D.A."/>
            <person name="Butler H."/>
            <person name="Cadieu E."/>
            <person name="Center A."/>
            <person name="Chandra I."/>
            <person name="Cherry J.M."/>
            <person name="Cawley S."/>
            <person name="Dahlke C."/>
            <person name="Davenport L.B."/>
            <person name="Davies P."/>
            <person name="de Pablos B."/>
            <person name="Delcher A."/>
            <person name="Deng Z."/>
            <person name="Mays A.D."/>
            <person name="Dew I."/>
            <person name="Dietz S.M."/>
            <person name="Dodson K."/>
            <person name="Doup L.E."/>
            <person name="Downes M."/>
            <person name="Dugan-Rocha S."/>
            <person name="Dunkov B.C."/>
            <person name="Dunn P."/>
            <person name="Durbin K.J."/>
            <person name="Evangelista C.C."/>
            <person name="Ferraz C."/>
            <person name="Ferriera S."/>
            <person name="Fleischmann W."/>
            <person name="Fosler C."/>
            <person name="Gabrielian A.E."/>
            <person name="Garg N.S."/>
            <person name="Gelbart W.M."/>
            <person name="Glasser K."/>
            <person name="Glodek A."/>
            <person name="Gong F."/>
            <person name="Gorrell J.H."/>
            <person name="Gu Z."/>
            <person name="Guan P."/>
            <person name="Harris M."/>
            <person name="Harris N.L."/>
            <person name="Harvey D."/>
            <person name="Heiman T.J."/>
            <person name="Hernandez J.R."/>
            <person name="Houck J."/>
            <person name="Hostin D."/>
            <person name="Houston K.A."/>
            <person name="Howland T.J."/>
            <person name="Wei M.H."/>
            <person name="Ibegwam C."/>
            <person name="Jalali M."/>
            <person name="Kalush F."/>
            <person name="Karpen G.H."/>
            <person name="Ke Z."/>
            <person name="Kennison J.A."/>
            <person name="Ketchum K.A."/>
            <person name="Kimmel B.E."/>
            <person name="Kodira C.D."/>
            <person name="Kraft C."/>
            <person name="Kravitz S."/>
            <person name="Kulp D."/>
            <person name="Lai Z."/>
            <person name="Lasko P."/>
            <person name="Lei Y."/>
            <person name="Levitsky A.A."/>
            <person name="Li J."/>
            <person name="Li Z."/>
            <person name="Liang Y."/>
            <person name="Lin X."/>
            <person name="Liu X."/>
            <person name="Mattei B."/>
            <person name="McIntosh T.C."/>
            <person name="McLeod M.P."/>
            <person name="McPherson D."/>
            <person name="Merkulov G."/>
            <person name="Milshina N.V."/>
            <person name="Mobarry C."/>
            <person name="Morris J."/>
            <person name="Moshrefi A."/>
            <person name="Mount S.M."/>
            <person name="Moy M."/>
            <person name="Murphy B."/>
            <person name="Murphy L."/>
            <person name="Muzny D.M."/>
            <person name="Nelson D.L."/>
            <person name="Nelson D.R."/>
            <person name="Nelson K.A."/>
            <person name="Nixon K."/>
            <person name="Nusskern D.R."/>
            <person name="Pacleb J.M."/>
            <person name="Palazzolo M."/>
            <person name="Pittman G.S."/>
            <person name="Pan S."/>
            <person name="Pollard J."/>
            <person name="Puri V."/>
            <person name="Reese M.G."/>
            <person name="Reinert K."/>
            <person name="Remington K."/>
            <person name="Saunders R.D."/>
            <person name="Scheeler F."/>
            <person name="Shen H."/>
            <person name="Shue B.C."/>
            <person name="Siden-Kiamos I."/>
            <person name="Simpson M."/>
            <person name="Skupski M.P."/>
            <person name="Smith T."/>
            <person name="Spier E."/>
            <person name="Spradling A.C."/>
            <person name="Stapleton M."/>
            <person name="Strong R."/>
            <person name="Sun E."/>
            <person name="Svirskas R."/>
            <person name="Tector C."/>
            <person name="Turner R."/>
            <person name="Venter E."/>
            <person name="Wang A.H."/>
            <person name="Wang X."/>
            <person name="Wang Z.Y."/>
            <person name="Wassarman D.A."/>
            <person name="Weinstock G.M."/>
            <person name="Weissenbach J."/>
            <person name="Williams S.M."/>
            <person name="WoodageT"/>
            <person name="Worley K.C."/>
            <person name="Wu D."/>
            <person name="Yang S."/>
            <person name="Yao Q.A."/>
            <person name="Ye J."/>
            <person name="Yeh R.F."/>
            <person name="Zaveri J.S."/>
            <person name="Zhan M."/>
            <person name="Zhang G."/>
            <person name="Zhao Q."/>
            <person name="Zheng L."/>
            <person name="Zheng X.H."/>
            <person name="Zhong F.N."/>
            <person name="Zhong W."/>
            <person name="Zhou X."/>
            <person name="Zhu S."/>
            <person name="Zhu X."/>
            <person name="Smith H.O."/>
            <person name="Gibbs R.A."/>
            <person name="Myers E.W."/>
            <person name="Rubin G.M."/>
            <person name="Venter J.C."/>
        </authorList>
    </citation>
    <scope>NUCLEOTIDE SEQUENCE [LARGE SCALE GENOMIC DNA]</scope>
    <source>
        <strain evidence="4">Berkeley</strain>
    </source>
</reference>
<protein>
    <submittedName>
        <fullName evidence="2">Uncharacterized protein, isoform B</fullName>
    </submittedName>
</protein>
<gene>
    <name evidence="2" type="primary">Dmel\CG42654</name>
    <name evidence="2 3" type="ORF">CG42654</name>
    <name evidence="2" type="ORF">Dmel_CG42654</name>
</gene>
<reference evidence="2 4" key="9">
    <citation type="journal article" date="2015" name="G3 (Bethesda)">
        <title>Gene Model Annotations for Drosophila melanogaster: Impact of High-Throughput Data.</title>
        <authorList>
            <consortium name="FlyBase Consortium"/>
            <person name="Matthews B.B."/>
            <person name="Dos Santos G."/>
            <person name="Crosby M.A."/>
            <person name="Emmert D.B."/>
            <person name="St Pierre S.E."/>
            <person name="Gramates L.S."/>
            <person name="Zhou P."/>
            <person name="Schroeder A.J."/>
            <person name="Falls K."/>
            <person name="Strelets V."/>
            <person name="Russo S.M."/>
            <person name="Gelbart W.M."/>
            <person name="null"/>
        </authorList>
    </citation>
    <scope>NUCLEOTIDE SEQUENCE [LARGE SCALE GENOMIC DNA]</scope>
    <source>
        <strain evidence="4">Berkeley</strain>
    </source>
</reference>
<keyword evidence="1" id="KW-0472">Membrane</keyword>
<evidence type="ECO:0000313" key="3">
    <source>
        <dbReference type="FlyBase" id="FBgn0261506"/>
    </source>
</evidence>
<evidence type="ECO:0000313" key="2">
    <source>
        <dbReference type="EMBL" id="AGB94774.1"/>
    </source>
</evidence>
<evidence type="ECO:0000256" key="1">
    <source>
        <dbReference type="SAM" id="Phobius"/>
    </source>
</evidence>
<dbReference type="RefSeq" id="NP_001262081.1">
    <property type="nucleotide sequence ID" value="NM_001275152.1"/>
</dbReference>
<reference evidence="2 4" key="11">
    <citation type="journal article" date="2015" name="Genome Res.">
        <title>The Release 6 reference sequence of the Drosophila melanogaster genome.</title>
        <authorList>
            <person name="Hoskins R.A."/>
            <person name="Carlson J.W."/>
            <person name="Wan K.H."/>
            <person name="Park S."/>
            <person name="Mendez I."/>
            <person name="Galle S.E."/>
            <person name="Booth B.W."/>
            <person name="Pfeiffer B.D."/>
            <person name="George R.A."/>
            <person name="Svirskas R."/>
            <person name="Krzywinski M."/>
            <person name="Schein J."/>
            <person name="Accardo M.C."/>
            <person name="Damia E."/>
            <person name="Messina G."/>
            <person name="Mendez-Lago M."/>
            <person name="de Pablos B."/>
            <person name="Demakova O.V."/>
            <person name="Andreyeva E.N."/>
            <person name="Boldyreva L.V."/>
            <person name="Marra M."/>
            <person name="Carvalho A.B."/>
            <person name="Dimitri P."/>
            <person name="Villasante A."/>
            <person name="Zhimulev I.F."/>
            <person name="Rubin G.M."/>
            <person name="Karpen G.H."/>
            <person name="Celniker S.E."/>
        </authorList>
    </citation>
    <scope>NUCLEOTIDE SEQUENCE [LARGE SCALE GENOMIC DNA]</scope>
    <source>
        <strain evidence="4">Berkeley</strain>
    </source>
</reference>
<feature type="transmembrane region" description="Helical" evidence="1">
    <location>
        <begin position="66"/>
        <end position="89"/>
    </location>
</feature>
<dbReference type="Bgee" id="FBgn0261506">
    <property type="expression patterns" value="Expressed in imaginal disc and 6 other cell types or tissues"/>
</dbReference>
<keyword evidence="4" id="KW-1185">Reference proteome</keyword>
<proteinExistence type="predicted"/>
<dbReference type="GeneID" id="10178805"/>
<dbReference type="AGR" id="FB:FBgn0261506"/>
<evidence type="ECO:0000313" key="4">
    <source>
        <dbReference type="Proteomes" id="UP000000803"/>
    </source>
</evidence>
<dbReference type="AlphaFoldDB" id="M9PG48"/>
<reference evidence="2 4" key="5">
    <citation type="journal article" date="2002" name="Genome Biol.">
        <title>Heterochromatic sequences in a Drosophila whole-genome shotgun assembly.</title>
        <authorList>
            <person name="Hoskins R.A."/>
            <person name="Smith C.D."/>
            <person name="Carlson J.W."/>
            <person name="Carvalho A.B."/>
            <person name="Halpern A."/>
            <person name="Kaminker J.S."/>
            <person name="Kennedy C."/>
            <person name="Mungall C.J."/>
            <person name="Sullivan B.A."/>
            <person name="Sutton G.G."/>
            <person name="Yasuhara J.C."/>
            <person name="Wakimoto B.T."/>
            <person name="Myers E.W."/>
            <person name="Celniker S.E."/>
            <person name="Rubin G.M."/>
            <person name="Karpen G.H."/>
        </authorList>
    </citation>
    <scope>NUCLEOTIDE SEQUENCE [LARGE SCALE GENOMIC DNA]</scope>
    <source>
        <strain evidence="4">Berkeley</strain>
    </source>
</reference>
<accession>M9PG48</accession>
<reference evidence="2 4" key="7">
    <citation type="journal article" date="2007" name="Science">
        <title>The Release 5.1 annotation of Drosophila melanogaster heterochromatin.</title>
        <authorList>
            <person name="Smith C.D."/>
            <person name="Shu S."/>
            <person name="Mungall C.J."/>
            <person name="Karpen G.H."/>
        </authorList>
    </citation>
    <scope>NUCLEOTIDE SEQUENCE [LARGE SCALE GENOMIC DNA]</scope>
    <source>
        <strain evidence="4">Berkeley</strain>
    </source>
</reference>
<name>M9PG48_DROME</name>
<dbReference type="HOGENOM" id="CLU_2388515_0_0_1"/>
<reference evidence="2 4" key="2">
    <citation type="journal article" date="2002" name="Genome Biol.">
        <title>Finishing a whole-genome shotgun: release 3 of the Drosophila melanogaster euchromatic genome sequence.</title>
        <authorList>
            <person name="Celniker S.E."/>
            <person name="Wheeler D.A."/>
            <person name="Kronmiller B."/>
            <person name="Carlson J.W."/>
            <person name="Halpern A."/>
            <person name="Patel S."/>
            <person name="Adams M."/>
            <person name="Champe M."/>
            <person name="Dugan S.P."/>
            <person name="Frise E."/>
            <person name="Hodgson A."/>
            <person name="George R.A."/>
            <person name="Hoskins R.A."/>
            <person name="Laverty T."/>
            <person name="Muzny D.M."/>
            <person name="Nelson C.R."/>
            <person name="Pacleb J.M."/>
            <person name="Park S."/>
            <person name="Pfeiffer B.D."/>
            <person name="Richards S."/>
            <person name="Sodergren E.J."/>
            <person name="Svirskas R."/>
            <person name="Tabor P.E."/>
            <person name="Wan K."/>
            <person name="Stapleton M."/>
            <person name="Sutton G.G."/>
            <person name="Venter C."/>
            <person name="Weinstock G."/>
            <person name="Scherer S.E."/>
            <person name="Myers E.W."/>
            <person name="Gibbs R.A."/>
            <person name="Rubin G.M."/>
        </authorList>
    </citation>
    <scope>NUCLEOTIDE SEQUENCE [LARGE SCALE GENOMIC DNA]</scope>
    <source>
        <strain evidence="4">Berkeley</strain>
    </source>
</reference>
<dbReference type="VEuPathDB" id="VectorBase:FBgn0261506"/>
<reference evidence="2 4" key="10">
    <citation type="journal article" date="2015" name="G3 (Bethesda)">
        <title>Gene Model Annotations for Drosophila melanogaster: The Rule-Benders.</title>
        <authorList>
            <consortium name="FlyBase Consortium"/>
            <person name="Crosby M.A."/>
            <person name="Gramates L.S."/>
            <person name="Dos Santos G."/>
            <person name="Matthews B.B."/>
            <person name="St Pierre S.E."/>
            <person name="Zhou P."/>
            <person name="Schroeder A.J."/>
            <person name="Falls K."/>
            <person name="Emmert D.B."/>
            <person name="Russo S.M."/>
            <person name="Gelbart W.M."/>
            <person name="null"/>
        </authorList>
    </citation>
    <scope>NUCLEOTIDE SEQUENCE [LARGE SCALE GENOMIC DNA]</scope>
    <source>
        <strain evidence="4">Berkeley</strain>
    </source>
</reference>
<dbReference type="OrthoDB" id="7474909at2759"/>
<reference evidence="2 4" key="8">
    <citation type="journal article" date="2007" name="Science">
        <title>Sequence finishing and mapping of Drosophila melanogaster heterochromatin.</title>
        <authorList>
            <person name="Hoskins R.A."/>
            <person name="Carlson J.W."/>
            <person name="Kennedy C."/>
            <person name="Acevedo D."/>
            <person name="Evans-Holm M."/>
            <person name="Frise E."/>
            <person name="Wan K.H."/>
            <person name="Park S."/>
            <person name="Mendez-Lago M."/>
            <person name="Rossi F."/>
            <person name="Villasante A."/>
            <person name="Dimitri P."/>
            <person name="Karpen G.H."/>
            <person name="Celniker S.E."/>
        </authorList>
    </citation>
    <scope>NUCLEOTIDE SEQUENCE [LARGE SCALE GENOMIC DNA]</scope>
    <source>
        <strain evidence="4">Berkeley</strain>
    </source>
</reference>
<dbReference type="BioGRID-ORCS" id="10178805">
    <property type="hits" value="0 hits in 1 CRISPR screen"/>
</dbReference>
<sequence>MILAKKFCFCISLQMGCILIALAGIFLAGMNIDYMLLCLNRTYFREMQHKFPEQALYTVIQMSPDLLTILASFMLIFAVLSFSFSTYGFEFNNK</sequence>
<reference evidence="2 4" key="6">
    <citation type="journal article" date="2005" name="PLoS Comput. Biol.">
        <title>Combined evidence annotation of transposable elements in genome sequences.</title>
        <authorList>
            <person name="Quesneville H."/>
            <person name="Bergman C.M."/>
            <person name="Andrieu O."/>
            <person name="Autard D."/>
            <person name="Nouaud D."/>
            <person name="Ashburner M."/>
            <person name="Anxolabehere D."/>
        </authorList>
    </citation>
    <scope>NUCLEOTIDE SEQUENCE [LARGE SCALE GENOMIC DNA]</scope>
    <source>
        <strain evidence="4">Berkeley</strain>
    </source>
</reference>
<dbReference type="ExpressionAtlas" id="M9PG48">
    <property type="expression patterns" value="baseline"/>
</dbReference>
<reference evidence="2 4" key="4">
    <citation type="journal article" date="2002" name="Genome Biol.">
        <title>The transposable elements of the Drosophila melanogaster euchromatin: a genomics perspective.</title>
        <authorList>
            <person name="Kaminker J.S."/>
            <person name="Bergman C.M."/>
            <person name="Kronmiller B."/>
            <person name="Carlson J."/>
            <person name="Svirskas R."/>
            <person name="Patel S."/>
            <person name="Frise E."/>
            <person name="Wheeler D.A."/>
            <person name="Lewis S.E."/>
            <person name="Rubin G.M."/>
            <person name="Ashburner M."/>
            <person name="Celniker S.E."/>
        </authorList>
    </citation>
    <scope>NUCLEOTIDE SEQUENCE [LARGE SCALE GENOMIC DNA]</scope>
    <source>
        <strain evidence="4">Berkeley</strain>
    </source>
</reference>
<dbReference type="Proteomes" id="UP000000803">
    <property type="component" value="Chromosome 3L"/>
</dbReference>
<keyword evidence="1" id="KW-1133">Transmembrane helix</keyword>
<organism evidence="2 4">
    <name type="scientific">Drosophila melanogaster</name>
    <name type="common">Fruit fly</name>
    <dbReference type="NCBI Taxonomy" id="7227"/>
    <lineage>
        <taxon>Eukaryota</taxon>
        <taxon>Metazoa</taxon>
        <taxon>Ecdysozoa</taxon>
        <taxon>Arthropoda</taxon>
        <taxon>Hexapoda</taxon>
        <taxon>Insecta</taxon>
        <taxon>Pterygota</taxon>
        <taxon>Neoptera</taxon>
        <taxon>Endopterygota</taxon>
        <taxon>Diptera</taxon>
        <taxon>Brachycera</taxon>
        <taxon>Muscomorpha</taxon>
        <taxon>Ephydroidea</taxon>
        <taxon>Drosophilidae</taxon>
        <taxon>Drosophila</taxon>
        <taxon>Sophophora</taxon>
    </lineage>
</organism>